<dbReference type="InterPro" id="IPR036910">
    <property type="entry name" value="HMG_box_dom_sf"/>
</dbReference>
<dbReference type="GO" id="GO:0005524">
    <property type="term" value="F:ATP binding"/>
    <property type="evidence" value="ECO:0007669"/>
    <property type="project" value="InterPro"/>
</dbReference>
<dbReference type="SUPFAM" id="SSF54211">
    <property type="entry name" value="Ribosomal protein S5 domain 2-like"/>
    <property type="match status" value="1"/>
</dbReference>
<evidence type="ECO:0000313" key="5">
    <source>
        <dbReference type="Proteomes" id="UP001652583"/>
    </source>
</evidence>
<evidence type="ECO:0000259" key="4">
    <source>
        <dbReference type="PROSITE" id="PS50118"/>
    </source>
</evidence>
<dbReference type="NCBIfam" id="TIGR00585">
    <property type="entry name" value="mutl"/>
    <property type="match status" value="1"/>
</dbReference>
<dbReference type="PROSITE" id="PS50118">
    <property type="entry name" value="HMG_BOX_2"/>
    <property type="match status" value="1"/>
</dbReference>
<dbReference type="InterPro" id="IPR036890">
    <property type="entry name" value="HATPase_C_sf"/>
</dbReference>
<dbReference type="GO" id="GO:0016887">
    <property type="term" value="F:ATP hydrolysis activity"/>
    <property type="evidence" value="ECO:0007669"/>
    <property type="project" value="InterPro"/>
</dbReference>
<dbReference type="Pfam" id="PF13589">
    <property type="entry name" value="HATPase_c_3"/>
    <property type="match status" value="1"/>
</dbReference>
<dbReference type="GO" id="GO:0032389">
    <property type="term" value="C:MutLalpha complex"/>
    <property type="evidence" value="ECO:0007669"/>
    <property type="project" value="TreeGrafter"/>
</dbReference>
<dbReference type="FunFam" id="3.30.565.10:FF:000017">
    <property type="entry name" value="PMS1 homolog 1, mismatch repair system component"/>
    <property type="match status" value="1"/>
</dbReference>
<dbReference type="InterPro" id="IPR009071">
    <property type="entry name" value="HMG_box_dom"/>
</dbReference>
<dbReference type="SMART" id="SM00398">
    <property type="entry name" value="HMG"/>
    <property type="match status" value="1"/>
</dbReference>
<dbReference type="InterPro" id="IPR013507">
    <property type="entry name" value="DNA_mismatch_S5_2-like"/>
</dbReference>
<dbReference type="RefSeq" id="XP_026910568.1">
    <property type="nucleotide sequence ID" value="XM_027054767.2"/>
</dbReference>
<proteinExistence type="inferred from homology"/>
<evidence type="ECO:0000313" key="6">
    <source>
        <dbReference type="RefSeq" id="XP_026910568.1"/>
    </source>
</evidence>
<dbReference type="InterPro" id="IPR014762">
    <property type="entry name" value="DNA_mismatch_repair_CS"/>
</dbReference>
<dbReference type="Gene3D" id="1.10.30.10">
    <property type="entry name" value="High mobility group box domain"/>
    <property type="match status" value="1"/>
</dbReference>
<comment type="similarity">
    <text evidence="1">Belongs to the DNA mismatch repair MutL/HexB family.</text>
</comment>
<gene>
    <name evidence="6" type="primary">PMS1</name>
</gene>
<dbReference type="PROSITE" id="PS00058">
    <property type="entry name" value="DNA_MISMATCH_REPAIR_1"/>
    <property type="match status" value="1"/>
</dbReference>
<dbReference type="SUPFAM" id="SSF47095">
    <property type="entry name" value="HMG-box"/>
    <property type="match status" value="1"/>
</dbReference>
<dbReference type="InterPro" id="IPR002099">
    <property type="entry name" value="MutL/Mlh/PMS"/>
</dbReference>
<dbReference type="FunFam" id="3.30.230.10:FF:000030">
    <property type="entry name" value="PMS1 homolog 1, mismatch repair system component"/>
    <property type="match status" value="1"/>
</dbReference>
<reference evidence="6" key="2">
    <citation type="submission" date="2025-08" db="UniProtKB">
        <authorList>
            <consortium name="RefSeq"/>
        </authorList>
    </citation>
    <scope>IDENTIFICATION</scope>
    <source>
        <tissue evidence="6">Blood</tissue>
    </source>
</reference>
<dbReference type="PANTHER" id="PTHR10073">
    <property type="entry name" value="DNA MISMATCH REPAIR PROTEIN MLH, PMS, MUTL"/>
    <property type="match status" value="1"/>
</dbReference>
<reference evidence="5" key="1">
    <citation type="submission" date="2025-05" db="UniProtKB">
        <authorList>
            <consortium name="RefSeq"/>
        </authorList>
    </citation>
    <scope>NUCLEOTIDE SEQUENCE [LARGE SCALE GENOMIC DNA]</scope>
</reference>
<keyword evidence="5" id="KW-1185">Reference proteome</keyword>
<feature type="DNA-binding region" description="HMG box" evidence="2">
    <location>
        <begin position="530"/>
        <end position="572"/>
    </location>
</feature>
<accession>A0A6J1Z0J9</accession>
<keyword evidence="2" id="KW-0539">Nucleus</keyword>
<sequence length="725" mass="81438">MKQLPAATVRLLSSSQIITSVVSVVKELIENSLDAGATSIDVKLENYGFDKIEVRDNGEGIKATDAPVMAMKYYTSKINSHEDLENLTTYGFRGEALGSICCVAEVLITTRTASDNFGTQYVLDGSGHIISQKPSHLGQGTTVTALRLFKNLPVRKQFYSTAKKCKDEIKKIQDLLISYGILKPDLRIVFIHNKIYLSGFLPKQDADHSFTSLSTPERTFIFINSRPVHQKDILKLIRHYYSLKCLKESTRLYPIFFLKIDVPTADVDVNLTPDKSQVLLQNKESVLIALENLMTTCYGSLPGTNENNKTDVSSADMVVSNTTETDVLFNKMESSGNNYPNVDTSAIPFQNDVHNDKSGKNTNYCLSHQLHVDDHYDDHFNSENSNINKNTRNTFQEIPVNNLSCEDAQKECSETCFVDAVKHTQSENGNKSNRDESGKNKEAAGPEKSLEICADDWSKGNTLKNSMGENIEPVKILVPQESSPCKLSNNTSPSPEQKNLSEGSCNKKSNVVDNKSGQLTAYDLISNRVIKKPMSASALFVQDHRAQFLTEKLEDATVQIEELWKTLSEEEKLNLFNGSHYLEILCKMTTDDQRHSGSTYLSDPRLTANGFKIKLIPGVSIAEDYLEIEEMANCLPFYGVMDLKEILNAILNKNAKEVYECRPRKVISYLEGEAVRLSRQLPMYLSKEDIQDIMYRMKHEFGNEIKGCVHGRPFFHHLIHIPEAT</sequence>
<organism evidence="5 6">
    <name type="scientific">Acinonyx jubatus</name>
    <name type="common">Cheetah</name>
    <dbReference type="NCBI Taxonomy" id="32536"/>
    <lineage>
        <taxon>Eukaryota</taxon>
        <taxon>Metazoa</taxon>
        <taxon>Chordata</taxon>
        <taxon>Craniata</taxon>
        <taxon>Vertebrata</taxon>
        <taxon>Euteleostomi</taxon>
        <taxon>Mammalia</taxon>
        <taxon>Eutheria</taxon>
        <taxon>Laurasiatheria</taxon>
        <taxon>Carnivora</taxon>
        <taxon>Feliformia</taxon>
        <taxon>Felidae</taxon>
        <taxon>Felinae</taxon>
        <taxon>Acinonyx</taxon>
    </lineage>
</organism>
<dbReference type="CDD" id="cd16926">
    <property type="entry name" value="HATPase_MutL-MLH-PMS-like"/>
    <property type="match status" value="1"/>
</dbReference>
<dbReference type="InterPro" id="IPR038973">
    <property type="entry name" value="MutL/Mlh/Pms-like"/>
</dbReference>
<dbReference type="PANTHER" id="PTHR10073:SF54">
    <property type="entry name" value="PMS1 PROTEIN HOMOLOG 1"/>
    <property type="match status" value="1"/>
</dbReference>
<dbReference type="GO" id="GO:0030983">
    <property type="term" value="F:mismatched DNA binding"/>
    <property type="evidence" value="ECO:0007669"/>
    <property type="project" value="InterPro"/>
</dbReference>
<keyword evidence="2" id="KW-0238">DNA-binding</keyword>
<dbReference type="SMART" id="SM01340">
    <property type="entry name" value="DNA_mis_repair"/>
    <property type="match status" value="1"/>
</dbReference>
<evidence type="ECO:0000256" key="3">
    <source>
        <dbReference type="SAM" id="MobiDB-lite"/>
    </source>
</evidence>
<dbReference type="InterPro" id="IPR020568">
    <property type="entry name" value="Ribosomal_Su5_D2-typ_SF"/>
</dbReference>
<dbReference type="Proteomes" id="UP001652583">
    <property type="component" value="Chromosome C1"/>
</dbReference>
<dbReference type="GeneID" id="106979715"/>
<dbReference type="AlphaFoldDB" id="A0A6J1Z0J9"/>
<dbReference type="GO" id="GO:0140664">
    <property type="term" value="F:ATP-dependent DNA damage sensor activity"/>
    <property type="evidence" value="ECO:0007669"/>
    <property type="project" value="InterPro"/>
</dbReference>
<evidence type="ECO:0000256" key="1">
    <source>
        <dbReference type="ARBA" id="ARBA00006082"/>
    </source>
</evidence>
<feature type="region of interest" description="Disordered" evidence="3">
    <location>
        <begin position="482"/>
        <end position="511"/>
    </location>
</feature>
<protein>
    <submittedName>
        <fullName evidence="6">PMS1 protein homolog 1 isoform X4</fullName>
    </submittedName>
</protein>
<name>A0A6J1Z0J9_ACIJB</name>
<feature type="compositionally biased region" description="Basic and acidic residues" evidence="3">
    <location>
        <begin position="432"/>
        <end position="450"/>
    </location>
</feature>
<dbReference type="CTD" id="5378"/>
<dbReference type="SUPFAM" id="SSF55874">
    <property type="entry name" value="ATPase domain of HSP90 chaperone/DNA topoisomerase II/histidine kinase"/>
    <property type="match status" value="1"/>
</dbReference>
<feature type="domain" description="HMG box" evidence="4">
    <location>
        <begin position="530"/>
        <end position="572"/>
    </location>
</feature>
<dbReference type="GO" id="GO:0006298">
    <property type="term" value="P:mismatch repair"/>
    <property type="evidence" value="ECO:0007669"/>
    <property type="project" value="InterPro"/>
</dbReference>
<feature type="region of interest" description="Disordered" evidence="3">
    <location>
        <begin position="426"/>
        <end position="451"/>
    </location>
</feature>
<evidence type="ECO:0000256" key="2">
    <source>
        <dbReference type="PROSITE-ProRule" id="PRU00267"/>
    </source>
</evidence>
<dbReference type="CDD" id="cd03485">
    <property type="entry name" value="MutL_Trans_hPMS_1_like"/>
    <property type="match status" value="1"/>
</dbReference>
<dbReference type="Gene3D" id="3.30.565.10">
    <property type="entry name" value="Histidine kinase-like ATPase, C-terminal domain"/>
    <property type="match status" value="1"/>
</dbReference>
<dbReference type="Pfam" id="PF01119">
    <property type="entry name" value="DNA_mis_repair"/>
    <property type="match status" value="1"/>
</dbReference>